<organism evidence="2">
    <name type="scientific">uncultured Caudovirales phage</name>
    <dbReference type="NCBI Taxonomy" id="2100421"/>
    <lineage>
        <taxon>Viruses</taxon>
        <taxon>Duplodnaviria</taxon>
        <taxon>Heunggongvirae</taxon>
        <taxon>Uroviricota</taxon>
        <taxon>Caudoviricetes</taxon>
        <taxon>Peduoviridae</taxon>
        <taxon>Maltschvirus</taxon>
        <taxon>Maltschvirus maltsch</taxon>
    </lineage>
</organism>
<accession>A0A6J7XCV6</accession>
<feature type="domain" description="Putative exodeoxyribonuclease 8 PDDEXK-like" evidence="1">
    <location>
        <begin position="30"/>
        <end position="255"/>
    </location>
</feature>
<evidence type="ECO:0000259" key="1">
    <source>
        <dbReference type="Pfam" id="PF12684"/>
    </source>
</evidence>
<gene>
    <name evidence="2" type="ORF">UFOVP745_46</name>
</gene>
<evidence type="ECO:0000313" key="2">
    <source>
        <dbReference type="EMBL" id="CAB5225644.1"/>
    </source>
</evidence>
<dbReference type="InterPro" id="IPR024432">
    <property type="entry name" value="Put_RecE_PDDEXK-like_dom"/>
</dbReference>
<dbReference type="InterPro" id="IPR011604">
    <property type="entry name" value="PDDEXK-like_dom_sf"/>
</dbReference>
<dbReference type="Gene3D" id="3.90.320.10">
    <property type="match status" value="1"/>
</dbReference>
<reference evidence="2" key="1">
    <citation type="submission" date="2020-05" db="EMBL/GenBank/DDBJ databases">
        <authorList>
            <person name="Chiriac C."/>
            <person name="Salcher M."/>
            <person name="Ghai R."/>
            <person name="Kavagutti S V."/>
        </authorList>
    </citation>
    <scope>NUCLEOTIDE SEQUENCE</scope>
</reference>
<proteinExistence type="predicted"/>
<protein>
    <submittedName>
        <fullName evidence="2">Exodeoxyribonuclease 8, PDDEXK-like domain containing protein</fullName>
    </submittedName>
</protein>
<dbReference type="EMBL" id="LR798348">
    <property type="protein sequence ID" value="CAB5225644.1"/>
    <property type="molecule type" value="Genomic_DNA"/>
</dbReference>
<name>A0A6J7XCV6_9CAUD</name>
<sequence length="271" mass="30786">MKENTIIHDLNDQEYHSRPEISKHGLDVVHKCPAMFHHSRTAPKEEPSPAMLFGSLAHLAVLEPDKFEAQAYVLPKLDRRTKEGKAEYEYHQSQAIGKTIITPAEKEQLDGMVAAIKADKLASNLLYGIASTEASLFWTDPVEEVECRARLDAIRHDGFIIDYKTCDDASPSGFSKSVFNFRYHVQAAYYCDALELITGNPSKGFIFLAQEKKAPYLTAIYTVPPALMELGRREYKKDLETYARCCFEDQWPGYTQGWTDLVIPSWLKTNE</sequence>
<dbReference type="Pfam" id="PF12684">
    <property type="entry name" value="DUF3799"/>
    <property type="match status" value="1"/>
</dbReference>